<dbReference type="Gene3D" id="3.50.4.10">
    <property type="entry name" value="Hepatocyte Growth Factor"/>
    <property type="match status" value="2"/>
</dbReference>
<evidence type="ECO:0000259" key="3">
    <source>
        <dbReference type="PROSITE" id="PS51034"/>
    </source>
</evidence>
<feature type="chain" id="PRO_5047197119" evidence="1">
    <location>
        <begin position="23"/>
        <end position="473"/>
    </location>
</feature>
<evidence type="ECO:0000313" key="5">
    <source>
        <dbReference type="RefSeq" id="XP_022258051.1"/>
    </source>
</evidence>
<feature type="domain" description="Apple" evidence="2">
    <location>
        <begin position="25"/>
        <end position="111"/>
    </location>
</feature>
<dbReference type="InterPro" id="IPR003609">
    <property type="entry name" value="Pan_app"/>
</dbReference>
<dbReference type="InterPro" id="IPR056953">
    <property type="entry name" value="CUT_N"/>
</dbReference>
<feature type="domain" description="Apple" evidence="2">
    <location>
        <begin position="117"/>
        <end position="200"/>
    </location>
</feature>
<evidence type="ECO:0000256" key="1">
    <source>
        <dbReference type="SAM" id="SignalP"/>
    </source>
</evidence>
<dbReference type="CDD" id="cd01099">
    <property type="entry name" value="PAN_AP_HGF"/>
    <property type="match status" value="2"/>
</dbReference>
<dbReference type="GeneID" id="111089577"/>
<accession>A0ABM1TQ95</accession>
<dbReference type="PROSITE" id="PS50948">
    <property type="entry name" value="PAN"/>
    <property type="match status" value="3"/>
</dbReference>
<dbReference type="PANTHER" id="PTHR47327:SF1">
    <property type="entry name" value="RE15579P"/>
    <property type="match status" value="1"/>
</dbReference>
<feature type="domain" description="Apple" evidence="2">
    <location>
        <begin position="207"/>
        <end position="288"/>
    </location>
</feature>
<evidence type="ECO:0000259" key="2">
    <source>
        <dbReference type="PROSITE" id="PS50948"/>
    </source>
</evidence>
<evidence type="ECO:0000313" key="4">
    <source>
        <dbReference type="Proteomes" id="UP000694941"/>
    </source>
</evidence>
<sequence length="473" mass="53221">SDIRGHIIMMLFLLLTVYPVIAARCIKERTTYERTQGYKVPDHVLQGSDSFLVLKVTSNNECYSLCTNNEDCLAYLLDHQNKSCILTKAEHNSIRKQLVPNYAWSYHRKLCIAGLQCHRRWSFDRIPGAQLTGYGDKTIAAIGSEDRCLEACAMEKSFKCRSAQYDHDTKNCVLTKHDRRVAAEAFTKSRREVDYLENQCVQYPNQCHFHLQKNRVIVHSHVHVNQLATTKEQCQRSCLQFGDFRCRSFLFDPLKSLCLLSPEDSYSLSEEAIHFTEGSVEYYEVGSCIEVEMRCESTSMTAILKVATPFRGKVYSVDHPHECFAVTAADSGEITLTIPLHGKKCGTRNMGNGTFTNSVIVQHHPTILRSSDRRIDVACDYEEITTRLRGGKEIKEDEFQSLTQVVTGLAPTPSIRLRVVNGSGSDIKGVDLGEPLYLKVEMLDESVFGIFGSGLVARSGDGSDMILLIDDQG</sequence>
<dbReference type="Pfam" id="PF25057">
    <property type="entry name" value="CUT_N"/>
    <property type="match status" value="1"/>
</dbReference>
<keyword evidence="4" id="KW-1185">Reference proteome</keyword>
<gene>
    <name evidence="5" type="primary">LOC111089577</name>
</gene>
<organism evidence="4 5">
    <name type="scientific">Limulus polyphemus</name>
    <name type="common">Atlantic horseshoe crab</name>
    <dbReference type="NCBI Taxonomy" id="6850"/>
    <lineage>
        <taxon>Eukaryota</taxon>
        <taxon>Metazoa</taxon>
        <taxon>Ecdysozoa</taxon>
        <taxon>Arthropoda</taxon>
        <taxon>Chelicerata</taxon>
        <taxon>Merostomata</taxon>
        <taxon>Xiphosura</taxon>
        <taxon>Limulidae</taxon>
        <taxon>Limulus</taxon>
    </lineage>
</organism>
<protein>
    <submittedName>
        <fullName evidence="5">Uncharacterized protein LOC111089577</fullName>
    </submittedName>
</protein>
<proteinExistence type="predicted"/>
<dbReference type="SMART" id="SM00473">
    <property type="entry name" value="PAN_AP"/>
    <property type="match status" value="3"/>
</dbReference>
<name>A0ABM1TQ95_LIMPO</name>
<feature type="domain" description="ZP" evidence="3">
    <location>
        <begin position="294"/>
        <end position="473"/>
    </location>
</feature>
<dbReference type="SUPFAM" id="SSF57414">
    <property type="entry name" value="Hairpin loop containing domain-like"/>
    <property type="match status" value="3"/>
</dbReference>
<dbReference type="PANTHER" id="PTHR47327">
    <property type="entry name" value="FI18240P1-RELATED"/>
    <property type="match status" value="1"/>
</dbReference>
<dbReference type="Proteomes" id="UP000694941">
    <property type="component" value="Unplaced"/>
</dbReference>
<dbReference type="RefSeq" id="XP_022258051.1">
    <property type="nucleotide sequence ID" value="XM_022402343.1"/>
</dbReference>
<dbReference type="PROSITE" id="PS51034">
    <property type="entry name" value="ZP_2"/>
    <property type="match status" value="1"/>
</dbReference>
<dbReference type="InterPro" id="IPR052774">
    <property type="entry name" value="Celegans_DevNeuronal_Protein"/>
</dbReference>
<keyword evidence="1" id="KW-0732">Signal</keyword>
<feature type="non-terminal residue" evidence="5">
    <location>
        <position position="1"/>
    </location>
</feature>
<dbReference type="InterPro" id="IPR001507">
    <property type="entry name" value="ZP_dom"/>
</dbReference>
<feature type="signal peptide" evidence="1">
    <location>
        <begin position="1"/>
        <end position="22"/>
    </location>
</feature>
<dbReference type="Pfam" id="PF00024">
    <property type="entry name" value="PAN_1"/>
    <property type="match status" value="3"/>
</dbReference>
<reference evidence="5" key="1">
    <citation type="submission" date="2025-08" db="UniProtKB">
        <authorList>
            <consortium name="RefSeq"/>
        </authorList>
    </citation>
    <scope>IDENTIFICATION</scope>
    <source>
        <tissue evidence="5">Muscle</tissue>
    </source>
</reference>